<accession>A0A660KTJ8</accession>
<dbReference type="Pfam" id="PF14299">
    <property type="entry name" value="PP2"/>
    <property type="match status" value="1"/>
</dbReference>
<dbReference type="PANTHER" id="PTHR37227">
    <property type="entry name" value="OS01G0219000 PROTEIN"/>
    <property type="match status" value="1"/>
</dbReference>
<dbReference type="Pfam" id="PF25019">
    <property type="entry name" value="LRR_R13L1-DRL21"/>
    <property type="match status" value="1"/>
</dbReference>
<dbReference type="InterPro" id="IPR056789">
    <property type="entry name" value="LRR_R13L1-DRL21"/>
</dbReference>
<sequence>MEDVITEIPPPSRFFQEDLNNFTPPSPPLPSPFLVFSNPKPDEPLRPSLLIIAISSPSLYVFHHLSSKSLIGSLILPEISFSGNSTEPSHGDKSCNIYTLNVGDDSIILISVPCSIAAERSHIVAKLLIADKIIPQRVLILDSVQSRNFRGKLSPDEAFAFKLETSSERNGLGESNGGSSLLKGIDYFPSGSVIDGLAAALLGRCQMKNIKGTLCISWPEFGGAVMSLVKSILHRSVLPGLDLKMSGDGKAYSKYDTARTLHISKLEKAVNAGAAKLNEKKSLHKLVFEWSTDRVVNTQDEANETSVLEDLQPHSSNLKELQILRYGGNEFPAWMKQGWLQNLVVLTLNGCIKCKALSLGQLPNLQELFIKGMLELETWPGVECPSLGRLKLSKCPELRELPSIFPNLRVLKIKSCNSLRVLPVVPSLRNLILIDNLILEDWNDQGPSYKLLEQMKAIGCPKLQALTKIFSSENMEIHGCELLTTLPFGGEHMHLALGGALVRAIPHSKTLITLVISSTSNISSLPRWPFLPRLRALYIRDCKDLVSLSNGAKGLLRTSYSLVLLSIRNCEKLETLNEKLPTSLECLTIASCTILKSFSLKNLPSLTDLYIENCRMLQSLPKDGLPSSLQHLLIKTCPLLTQRCQKEGGGGPDWPKIEHIADLEIDSSHILVPSTNPPVPSTSVANRPVYRHFLCCRALEKEMVKKAATDLNKAQSEEIFLDHKTKKKWADEKTGHICFMLYARSLTINPSHRENWIWNCFKESSDENIEVARLSHVCWLEVNGKLSTSELSPEVVYEIVYVVKLTKGASGWELPIRLNLTLPDGRVQRRQISLLEKPRRQWIELNFGNFQTKNGESGEVGFQCIGSEGRYWKHGLIIKGAIIRPKQATL</sequence>
<gene>
    <name evidence="2" type="ORF">FH972_009867</name>
</gene>
<dbReference type="InterPro" id="IPR032675">
    <property type="entry name" value="LRR_dom_sf"/>
</dbReference>
<dbReference type="InterPro" id="IPR025886">
    <property type="entry name" value="PP2-like"/>
</dbReference>
<dbReference type="AlphaFoldDB" id="A0A660KTJ8"/>
<name>A0A660KTJ8_9ROSI</name>
<feature type="domain" description="R13L1/DRL21-like LRR repeat region" evidence="1">
    <location>
        <begin position="259"/>
        <end position="373"/>
    </location>
</feature>
<dbReference type="EMBL" id="CM017324">
    <property type="protein sequence ID" value="KAE8037266.1"/>
    <property type="molecule type" value="Genomic_DNA"/>
</dbReference>
<dbReference type="Gene3D" id="3.80.10.10">
    <property type="entry name" value="Ribonuclease Inhibitor"/>
    <property type="match status" value="2"/>
</dbReference>
<evidence type="ECO:0000313" key="2">
    <source>
        <dbReference type="EMBL" id="KAE8037266.1"/>
    </source>
</evidence>
<proteinExistence type="predicted"/>
<dbReference type="SUPFAM" id="SSF52047">
    <property type="entry name" value="RNI-like"/>
    <property type="match status" value="1"/>
</dbReference>
<dbReference type="PANTHER" id="PTHR37227:SF2">
    <property type="entry name" value="OS01G0219000 PROTEIN"/>
    <property type="match status" value="1"/>
</dbReference>
<protein>
    <recommendedName>
        <fullName evidence="1">R13L1/DRL21-like LRR repeat region domain-containing protein</fullName>
    </recommendedName>
</protein>
<keyword evidence="3" id="KW-1185">Reference proteome</keyword>
<dbReference type="Proteomes" id="UP000327013">
    <property type="component" value="Chromosome 4"/>
</dbReference>
<dbReference type="OrthoDB" id="17536at2759"/>
<reference evidence="2 3" key="1">
    <citation type="submission" date="2019-06" db="EMBL/GenBank/DDBJ databases">
        <title>A chromosomal-level reference genome of Carpinus fangiana (Coryloideae, Betulaceae).</title>
        <authorList>
            <person name="Yang X."/>
            <person name="Wang Z."/>
            <person name="Zhang L."/>
            <person name="Hao G."/>
            <person name="Liu J."/>
            <person name="Yang Y."/>
        </authorList>
    </citation>
    <scope>NUCLEOTIDE SEQUENCE [LARGE SCALE GENOMIC DNA]</scope>
    <source>
        <strain evidence="2">Cfa_2016G</strain>
        <tissue evidence="2">Leaf</tissue>
    </source>
</reference>
<organism evidence="2 3">
    <name type="scientific">Carpinus fangiana</name>
    <dbReference type="NCBI Taxonomy" id="176857"/>
    <lineage>
        <taxon>Eukaryota</taxon>
        <taxon>Viridiplantae</taxon>
        <taxon>Streptophyta</taxon>
        <taxon>Embryophyta</taxon>
        <taxon>Tracheophyta</taxon>
        <taxon>Spermatophyta</taxon>
        <taxon>Magnoliopsida</taxon>
        <taxon>eudicotyledons</taxon>
        <taxon>Gunneridae</taxon>
        <taxon>Pentapetalae</taxon>
        <taxon>rosids</taxon>
        <taxon>fabids</taxon>
        <taxon>Fagales</taxon>
        <taxon>Betulaceae</taxon>
        <taxon>Carpinus</taxon>
    </lineage>
</organism>
<evidence type="ECO:0000259" key="1">
    <source>
        <dbReference type="Pfam" id="PF25019"/>
    </source>
</evidence>
<evidence type="ECO:0000313" key="3">
    <source>
        <dbReference type="Proteomes" id="UP000327013"/>
    </source>
</evidence>